<feature type="domain" description="Tf2-1-like SH3-like" evidence="2">
    <location>
        <begin position="106"/>
        <end position="155"/>
    </location>
</feature>
<evidence type="ECO:0000313" key="4">
    <source>
        <dbReference type="Proteomes" id="UP000237271"/>
    </source>
</evidence>
<dbReference type="EMBL" id="NCKW01011172">
    <property type="protein sequence ID" value="POM64154.1"/>
    <property type="molecule type" value="Genomic_DNA"/>
</dbReference>
<sequence length="304" mass="33359">MVEFALNNAVHASTWFTPFYLNGLRHPQAPQTLRGGSKASIGSGEEARKTFSSQFSESEPESLERQLSSFLDDRLTFISRVRDAMASAQDKQKEYSDRKGRGNVNVFKQESNKLKHRFIGPFAVLARHGAAYTIDLPKSMATHPTFYVGRLKRYHDPLGLPSRTEEDQGENSPPRNEAESSGQPELPVSESVSDKQTGTHASHTKGKTVPSGKSSGKSYTHKPSGTSTPAAHKRASDHAPHGLERLSLDGAPSRQQPELGGQRAHGAHESHDPECPHLVEGPLRPPACQPERQPDHQVPDQELS</sequence>
<feature type="compositionally biased region" description="Basic and acidic residues" evidence="1">
    <location>
        <begin position="234"/>
        <end position="247"/>
    </location>
</feature>
<protein>
    <submittedName>
        <fullName evidence="3">Pol protein</fullName>
    </submittedName>
</protein>
<feature type="region of interest" description="Disordered" evidence="1">
    <location>
        <begin position="157"/>
        <end position="304"/>
    </location>
</feature>
<feature type="compositionally biased region" description="Polar residues" evidence="1">
    <location>
        <begin position="211"/>
        <end position="229"/>
    </location>
</feature>
<comment type="caution">
    <text evidence="3">The sequence shown here is derived from an EMBL/GenBank/DDBJ whole genome shotgun (WGS) entry which is preliminary data.</text>
</comment>
<feature type="compositionally biased region" description="Polar residues" evidence="1">
    <location>
        <begin position="170"/>
        <end position="183"/>
    </location>
</feature>
<evidence type="ECO:0000259" key="2">
    <source>
        <dbReference type="Pfam" id="PF24626"/>
    </source>
</evidence>
<proteinExistence type="predicted"/>
<reference evidence="3 4" key="1">
    <citation type="journal article" date="2017" name="Genome Biol. Evol.">
        <title>Phytophthora megakarya and P. palmivora, closely related causal agents of cacao black pod rot, underwent increases in genome sizes and gene numbers by different mechanisms.</title>
        <authorList>
            <person name="Ali S.S."/>
            <person name="Shao J."/>
            <person name="Lary D.J."/>
            <person name="Kronmiller B."/>
            <person name="Shen D."/>
            <person name="Strem M.D."/>
            <person name="Amoako-Attah I."/>
            <person name="Akrofi A.Y."/>
            <person name="Begoude B.A."/>
            <person name="Ten Hoopen G.M."/>
            <person name="Coulibaly K."/>
            <person name="Kebe B.I."/>
            <person name="Melnick R.L."/>
            <person name="Guiltinan M.J."/>
            <person name="Tyler B.M."/>
            <person name="Meinhardt L.W."/>
            <person name="Bailey B.A."/>
        </authorList>
    </citation>
    <scope>NUCLEOTIDE SEQUENCE [LARGE SCALE GENOMIC DNA]</scope>
    <source>
        <strain evidence="4">sbr112.9</strain>
    </source>
</reference>
<accession>A0A2P4XF39</accession>
<gene>
    <name evidence="3" type="ORF">PHPALM_20354</name>
</gene>
<evidence type="ECO:0000256" key="1">
    <source>
        <dbReference type="SAM" id="MobiDB-lite"/>
    </source>
</evidence>
<evidence type="ECO:0000313" key="3">
    <source>
        <dbReference type="EMBL" id="POM64154.1"/>
    </source>
</evidence>
<keyword evidence="4" id="KW-1185">Reference proteome</keyword>
<dbReference type="AlphaFoldDB" id="A0A2P4XF39"/>
<dbReference type="InterPro" id="IPR056924">
    <property type="entry name" value="SH3_Tf2-1"/>
</dbReference>
<feature type="compositionally biased region" description="Basic and acidic residues" evidence="1">
    <location>
        <begin position="292"/>
        <end position="304"/>
    </location>
</feature>
<dbReference type="OrthoDB" id="125101at2759"/>
<organism evidence="3 4">
    <name type="scientific">Phytophthora palmivora</name>
    <dbReference type="NCBI Taxonomy" id="4796"/>
    <lineage>
        <taxon>Eukaryota</taxon>
        <taxon>Sar</taxon>
        <taxon>Stramenopiles</taxon>
        <taxon>Oomycota</taxon>
        <taxon>Peronosporomycetes</taxon>
        <taxon>Peronosporales</taxon>
        <taxon>Peronosporaceae</taxon>
        <taxon>Phytophthora</taxon>
    </lineage>
</organism>
<name>A0A2P4XF39_9STRA</name>
<feature type="region of interest" description="Disordered" evidence="1">
    <location>
        <begin position="30"/>
        <end position="58"/>
    </location>
</feature>
<feature type="compositionally biased region" description="Basic and acidic residues" evidence="1">
    <location>
        <begin position="266"/>
        <end position="277"/>
    </location>
</feature>
<dbReference type="Proteomes" id="UP000237271">
    <property type="component" value="Unassembled WGS sequence"/>
</dbReference>
<feature type="compositionally biased region" description="Polar residues" evidence="1">
    <location>
        <begin position="190"/>
        <end position="201"/>
    </location>
</feature>
<dbReference type="Pfam" id="PF24626">
    <property type="entry name" value="SH3_Tf2-1"/>
    <property type="match status" value="1"/>
</dbReference>